<protein>
    <submittedName>
        <fullName evidence="3">ARAD1D05676p</fullName>
    </submittedName>
</protein>
<gene>
    <name evidence="3" type="ORF">GNLVRS02_ARAD1D05676g</name>
</gene>
<reference evidence="3" key="2">
    <citation type="submission" date="2014-06" db="EMBL/GenBank/DDBJ databases">
        <title>The complete genome of Blastobotrys (Arxula) adeninivorans LS3 - a yeast of biotechnological interest.</title>
        <authorList>
            <person name="Kunze G."/>
            <person name="Gaillardin C."/>
            <person name="Czernicka M."/>
            <person name="Durrens P."/>
            <person name="Martin T."/>
            <person name="Boer E."/>
            <person name="Gabaldon T."/>
            <person name="Cruz J."/>
            <person name="Talla E."/>
            <person name="Marck C."/>
            <person name="Goffeau A."/>
            <person name="Barbe V."/>
            <person name="Baret P."/>
            <person name="Baronian K."/>
            <person name="Beier S."/>
            <person name="Bleykasten C."/>
            <person name="Bode R."/>
            <person name="Casaregola S."/>
            <person name="Despons L."/>
            <person name="Fairhead C."/>
            <person name="Giersberg M."/>
            <person name="Gierski P."/>
            <person name="Hahnel U."/>
            <person name="Hartmann A."/>
            <person name="Jankowska D."/>
            <person name="Jubin C."/>
            <person name="Jung P."/>
            <person name="Lafontaine I."/>
            <person name="Leh-Louis V."/>
            <person name="Lemaire M."/>
            <person name="Marcet-Houben M."/>
            <person name="Mascher M."/>
            <person name="Morel G."/>
            <person name="Richard G.-F."/>
            <person name="Riechen J."/>
            <person name="Sacerdot C."/>
            <person name="Sarkar A."/>
            <person name="Savel G."/>
            <person name="Schacherer J."/>
            <person name="Sherman D."/>
            <person name="Straub M.-L."/>
            <person name="Stein N."/>
            <person name="Thierry A."/>
            <person name="Trautwein-Schult A."/>
            <person name="Westhof E."/>
            <person name="Worch S."/>
            <person name="Dujon B."/>
            <person name="Souciet J.-L."/>
            <person name="Wincker P."/>
            <person name="Scholz U."/>
            <person name="Neuveglise N."/>
        </authorList>
    </citation>
    <scope>NUCLEOTIDE SEQUENCE</scope>
    <source>
        <strain evidence="3">LS3</strain>
    </source>
</reference>
<organism evidence="3">
    <name type="scientific">Blastobotrys adeninivorans</name>
    <name type="common">Yeast</name>
    <name type="synonym">Arxula adeninivorans</name>
    <dbReference type="NCBI Taxonomy" id="409370"/>
    <lineage>
        <taxon>Eukaryota</taxon>
        <taxon>Fungi</taxon>
        <taxon>Dikarya</taxon>
        <taxon>Ascomycota</taxon>
        <taxon>Saccharomycotina</taxon>
        <taxon>Dipodascomycetes</taxon>
        <taxon>Dipodascales</taxon>
        <taxon>Trichomonascaceae</taxon>
        <taxon>Blastobotrys</taxon>
    </lineage>
</organism>
<evidence type="ECO:0000313" key="3">
    <source>
        <dbReference type="EMBL" id="CDP37182.1"/>
    </source>
</evidence>
<sequence>MQTYSASTPVSQLLHSFSLTMEAAAIVIISLLCALIALALVYLGTYTYLHRQERSPLLAGDIERLVSQQEEETAMSNDRFESTVSLALGDSVRGYNRLDSGSHIYQSTQASRIASTVTTATAPSAMTLGSGGSGRSGSGSGSGIFKSLPPSPTLMPYDPPYDSYEPPLPNVPRTPPPAKGIAAADNQLVHSASPSPNRTLSPPSPSTPKDNDSRSSMIRLSLPLQPEGLLLDASLADYLPDLPTNIIDHCDDFDDGPKIVQPIPQPKFPGRRNSYVNIPKEHEIRTSLKPLFSEGFEDEDNDGFLEAPIAIAYTHDLAGPTIAARS</sequence>
<accession>A0A060TEB5</accession>
<feature type="transmembrane region" description="Helical" evidence="2">
    <location>
        <begin position="23"/>
        <end position="49"/>
    </location>
</feature>
<feature type="compositionally biased region" description="Gly residues" evidence="1">
    <location>
        <begin position="129"/>
        <end position="142"/>
    </location>
</feature>
<feature type="compositionally biased region" description="Pro residues" evidence="1">
    <location>
        <begin position="166"/>
        <end position="178"/>
    </location>
</feature>
<evidence type="ECO:0000256" key="1">
    <source>
        <dbReference type="SAM" id="MobiDB-lite"/>
    </source>
</evidence>
<name>A0A060TEB5_BLAAD</name>
<dbReference type="EMBL" id="HG937694">
    <property type="protein sequence ID" value="CDP37182.1"/>
    <property type="molecule type" value="Genomic_DNA"/>
</dbReference>
<keyword evidence="2" id="KW-0472">Membrane</keyword>
<reference evidence="3" key="1">
    <citation type="submission" date="2014-02" db="EMBL/GenBank/DDBJ databases">
        <authorList>
            <person name="Genoscope - CEA"/>
        </authorList>
    </citation>
    <scope>NUCLEOTIDE SEQUENCE</scope>
    <source>
        <strain evidence="3">LS3</strain>
    </source>
</reference>
<feature type="region of interest" description="Disordered" evidence="1">
    <location>
        <begin position="123"/>
        <end position="215"/>
    </location>
</feature>
<feature type="compositionally biased region" description="Polar residues" evidence="1">
    <location>
        <begin position="188"/>
        <end position="201"/>
    </location>
</feature>
<keyword evidence="2" id="KW-0812">Transmembrane</keyword>
<keyword evidence="2" id="KW-1133">Transmembrane helix</keyword>
<proteinExistence type="predicted"/>
<dbReference type="AlphaFoldDB" id="A0A060TEB5"/>
<feature type="compositionally biased region" description="Pro residues" evidence="1">
    <location>
        <begin position="149"/>
        <end position="159"/>
    </location>
</feature>
<evidence type="ECO:0000256" key="2">
    <source>
        <dbReference type="SAM" id="Phobius"/>
    </source>
</evidence>